<feature type="signal peptide" evidence="2">
    <location>
        <begin position="1"/>
        <end position="21"/>
    </location>
</feature>
<feature type="compositionally biased region" description="Polar residues" evidence="1">
    <location>
        <begin position="255"/>
        <end position="271"/>
    </location>
</feature>
<accession>A0A3B0MW50</accession>
<evidence type="ECO:0000313" key="3">
    <source>
        <dbReference type="EMBL" id="SVP93985.1"/>
    </source>
</evidence>
<dbReference type="VEuPathDB" id="PiroplasmaDB:TA17130"/>
<reference evidence="3" key="1">
    <citation type="submission" date="2018-07" db="EMBL/GenBank/DDBJ databases">
        <authorList>
            <person name="Quirk P.G."/>
            <person name="Krulwich T.A."/>
        </authorList>
    </citation>
    <scope>NUCLEOTIDE SEQUENCE</scope>
    <source>
        <strain evidence="3">Anand</strain>
    </source>
</reference>
<organism evidence="3">
    <name type="scientific">Theileria annulata</name>
    <dbReference type="NCBI Taxonomy" id="5874"/>
    <lineage>
        <taxon>Eukaryota</taxon>
        <taxon>Sar</taxon>
        <taxon>Alveolata</taxon>
        <taxon>Apicomplexa</taxon>
        <taxon>Aconoidasida</taxon>
        <taxon>Piroplasmida</taxon>
        <taxon>Theileriidae</taxon>
        <taxon>Theileria</taxon>
    </lineage>
</organism>
<name>A0A3B0MW50_THEAN</name>
<evidence type="ECO:0000256" key="2">
    <source>
        <dbReference type="SAM" id="SignalP"/>
    </source>
</evidence>
<dbReference type="AlphaFoldDB" id="A0A3B0MW50"/>
<dbReference type="InterPro" id="IPR007480">
    <property type="entry name" value="DUF529"/>
</dbReference>
<gene>
    <name evidence="3" type="ORF">TAT_000298300</name>
    <name evidence="4" type="ORF">TAV_000298400</name>
</gene>
<dbReference type="Pfam" id="PF04385">
    <property type="entry name" value="FAINT"/>
    <property type="match status" value="1"/>
</dbReference>
<feature type="region of interest" description="Disordered" evidence="1">
    <location>
        <begin position="255"/>
        <end position="294"/>
    </location>
</feature>
<dbReference type="EMBL" id="UIVS01000004">
    <property type="protein sequence ID" value="SVP94447.1"/>
    <property type="molecule type" value="Genomic_DNA"/>
</dbReference>
<proteinExistence type="predicted"/>
<dbReference type="EMBL" id="UIVT01000004">
    <property type="protein sequence ID" value="SVP93985.1"/>
    <property type="molecule type" value="Genomic_DNA"/>
</dbReference>
<evidence type="ECO:0000256" key="1">
    <source>
        <dbReference type="SAM" id="MobiDB-lite"/>
    </source>
</evidence>
<keyword evidence="2" id="KW-0732">Signal</keyword>
<sequence>MKIYVKLKCVLIFIVIQFGHCADKYNNLKSRPNEEDEDEDDNFDVIVKELEDLIEDDEDTNTLVNGIKKMLKQDQLGETEQPEPESPSVSHSDYPTGLTFGQVGYSPSMVPYIQPQPVLFSPYETYQQNYTTSTSYETTGTESTTDSEYAIGVNERVYGYGPDYPGYIYYGFGPPQSTYRESLRYTTYPMDQPIPQPVLPIQHIQPSPIHYQHQDDITPGYIVSSPTFSYEHPTHLVQGQSGYYYDLSRPTIPTEQQSITIQDDTEPVQQTESERPDLEQGDLSQETETGKEKEHKTIEYMREPIVPELPFTAIYKLDRDNNLILMTSSDIVVTVDTIVFTRFKLLEKCVLVLDKGDYVWKHISGLDFPIGLVYKKQTEMYNIILADRILTFRKNNEKWKMKRHMIPKNLRFYSEDKDGNEVKLTTEHYDVHLLECNVFRYIIFESSFCTKIMFDNDVIWERNIFKPYVKTLTLSVPMNIIRFYFPNRIYESKYVNNKWTYDLVKEGKK</sequence>
<protein>
    <submittedName>
        <fullName evidence="3">Theileria-specific sub-telomeric protein, SVSP family, putative</fullName>
    </submittedName>
</protein>
<feature type="region of interest" description="Disordered" evidence="1">
    <location>
        <begin position="73"/>
        <end position="94"/>
    </location>
</feature>
<feature type="chain" id="PRO_5036076034" evidence="2">
    <location>
        <begin position="22"/>
        <end position="509"/>
    </location>
</feature>
<evidence type="ECO:0000313" key="4">
    <source>
        <dbReference type="EMBL" id="SVP94447.1"/>
    </source>
</evidence>